<keyword evidence="6" id="KW-1185">Reference proteome</keyword>
<dbReference type="PANTHER" id="PTHR20371">
    <property type="entry name" value="ENOLASE-PHOSPHATASE E1"/>
    <property type="match status" value="1"/>
</dbReference>
<evidence type="ECO:0000256" key="1">
    <source>
        <dbReference type="ARBA" id="ARBA00022605"/>
    </source>
</evidence>
<feature type="compositionally biased region" description="Basic and acidic residues" evidence="4">
    <location>
        <begin position="534"/>
        <end position="575"/>
    </location>
</feature>
<evidence type="ECO:0000313" key="6">
    <source>
        <dbReference type="Proteomes" id="UP001152888"/>
    </source>
</evidence>
<evidence type="ECO:0000256" key="3">
    <source>
        <dbReference type="ARBA" id="ARBA00023167"/>
    </source>
</evidence>
<feature type="compositionally biased region" description="Basic and acidic residues" evidence="4">
    <location>
        <begin position="596"/>
        <end position="608"/>
    </location>
</feature>
<dbReference type="NCBIfam" id="TIGR01509">
    <property type="entry name" value="HAD-SF-IA-v3"/>
    <property type="match status" value="1"/>
</dbReference>
<dbReference type="GO" id="GO:0043874">
    <property type="term" value="F:acireductone synthase activity"/>
    <property type="evidence" value="ECO:0007669"/>
    <property type="project" value="InterPro"/>
</dbReference>
<evidence type="ECO:0008006" key="7">
    <source>
        <dbReference type="Google" id="ProtNLM"/>
    </source>
</evidence>
<dbReference type="NCBIfam" id="TIGR01691">
    <property type="entry name" value="enolase-ppase"/>
    <property type="match status" value="1"/>
</dbReference>
<keyword evidence="2" id="KW-0378">Hydrolase</keyword>
<organism evidence="5 6">
    <name type="scientific">Acanthoscelides obtectus</name>
    <name type="common">Bean weevil</name>
    <name type="synonym">Bruchus obtectus</name>
    <dbReference type="NCBI Taxonomy" id="200917"/>
    <lineage>
        <taxon>Eukaryota</taxon>
        <taxon>Metazoa</taxon>
        <taxon>Ecdysozoa</taxon>
        <taxon>Arthropoda</taxon>
        <taxon>Hexapoda</taxon>
        <taxon>Insecta</taxon>
        <taxon>Pterygota</taxon>
        <taxon>Neoptera</taxon>
        <taxon>Endopterygota</taxon>
        <taxon>Coleoptera</taxon>
        <taxon>Polyphaga</taxon>
        <taxon>Cucujiformia</taxon>
        <taxon>Chrysomeloidea</taxon>
        <taxon>Chrysomelidae</taxon>
        <taxon>Bruchinae</taxon>
        <taxon>Bruchini</taxon>
        <taxon>Acanthoscelides</taxon>
    </lineage>
</organism>
<feature type="compositionally biased region" description="Basic and acidic residues" evidence="4">
    <location>
        <begin position="356"/>
        <end position="503"/>
    </location>
</feature>
<protein>
    <recommendedName>
        <fullName evidence="7">Enolase-phosphatase E1</fullName>
    </recommendedName>
</protein>
<dbReference type="Proteomes" id="UP001152888">
    <property type="component" value="Unassembled WGS sequence"/>
</dbReference>
<dbReference type="PANTHER" id="PTHR20371:SF1">
    <property type="entry name" value="ENOLASE-PHOSPHATASE E1"/>
    <property type="match status" value="1"/>
</dbReference>
<sequence length="642" mass="71057">MSKDTAAPAITFEKCTVIVLDVAGTTSSNSFIKDTLSPYVTKQGEEFLKEKWEDETVKAAVKQLKDDISDAEGAFKLLKELTEKEDSNEGLKTLQGLICKKGYESGDLKGHVFADVPAALESWSKARKVAIYSTGSVESQKQLFSHTVEGDLSKHISKYFDQSTGSKTESSSYEKVAKELETKAEEVLFITDSAEEGKAAKTAGMHVALVKREGNESLPEDAAKEFTVISSFKEISFENPSKRKNIEESAPAEEQPPAKLPKTDETAVVKDTPVEEKKDKKEAEKAEEAMEVDASVAEKKEEEVTKEKEEKSDPKPEAEKTEKPKAEETKTDDVETTKTAPEETPMETAEVEEKVEEAKKPEECEKPVEKTKEKAKSDEVDTKSKDTDKSKDVCTEKSKEEVKEPKKVETNGVEEKVEKKAETVKDAEETKTDEKEPAKKEVEKEESKKDECAKENGTEEKVETSKTESVKEETDKKVESVENKETKEDKVDSVATKAEEKASSESADQTEESEVSTKHTQTEKPVSKQIQTEEDNKSKSSQTDKSKAKTDETSQIEDKKSNEDEKTDQKEKENISELANGVDKEVGNGEVSNGDAVEKKQNGDAKEVVEEESESSSSSAKDDIKVKKIDEAKDTPPVSVEV</sequence>
<feature type="compositionally biased region" description="Basic and acidic residues" evidence="4">
    <location>
        <begin position="261"/>
        <end position="288"/>
    </location>
</feature>
<evidence type="ECO:0000256" key="2">
    <source>
        <dbReference type="ARBA" id="ARBA00022801"/>
    </source>
</evidence>
<dbReference type="InterPro" id="IPR036412">
    <property type="entry name" value="HAD-like_sf"/>
</dbReference>
<dbReference type="SFLD" id="SFLDG01133">
    <property type="entry name" value="C1.5.4:_Enolase-phosphatase_Li"/>
    <property type="match status" value="1"/>
</dbReference>
<feature type="region of interest" description="Disordered" evidence="4">
    <location>
        <begin position="240"/>
        <end position="642"/>
    </location>
</feature>
<dbReference type="EMBL" id="CAKOFQ010007416">
    <property type="protein sequence ID" value="CAH2000659.1"/>
    <property type="molecule type" value="Genomic_DNA"/>
</dbReference>
<dbReference type="NCBIfam" id="TIGR01549">
    <property type="entry name" value="HAD-SF-IA-v1"/>
    <property type="match status" value="1"/>
</dbReference>
<dbReference type="GO" id="GO:0019509">
    <property type="term" value="P:L-methionine salvage from methylthioadenosine"/>
    <property type="evidence" value="ECO:0007669"/>
    <property type="project" value="InterPro"/>
</dbReference>
<feature type="compositionally biased region" description="Basic and acidic residues" evidence="4">
    <location>
        <begin position="296"/>
        <end position="336"/>
    </location>
</feature>
<accession>A0A9P0LPE1</accession>
<gene>
    <name evidence="5" type="ORF">ACAOBT_LOCUS25703</name>
</gene>
<evidence type="ECO:0000256" key="4">
    <source>
        <dbReference type="SAM" id="MobiDB-lite"/>
    </source>
</evidence>
<keyword evidence="3" id="KW-0486">Methionine biosynthesis</keyword>
<dbReference type="AlphaFoldDB" id="A0A9P0LPE1"/>
<dbReference type="Gene3D" id="3.40.50.1000">
    <property type="entry name" value="HAD superfamily/HAD-like"/>
    <property type="match status" value="1"/>
</dbReference>
<feature type="compositionally biased region" description="Basic and acidic residues" evidence="4">
    <location>
        <begin position="620"/>
        <end position="634"/>
    </location>
</feature>
<dbReference type="OrthoDB" id="272500at2759"/>
<comment type="caution">
    <text evidence="5">The sequence shown here is derived from an EMBL/GenBank/DDBJ whole genome shotgun (WGS) entry which is preliminary data.</text>
</comment>
<reference evidence="5" key="1">
    <citation type="submission" date="2022-03" db="EMBL/GenBank/DDBJ databases">
        <authorList>
            <person name="Sayadi A."/>
        </authorList>
    </citation>
    <scope>NUCLEOTIDE SEQUENCE</scope>
</reference>
<dbReference type="Gene3D" id="1.10.720.60">
    <property type="match status" value="1"/>
</dbReference>
<feature type="compositionally biased region" description="Low complexity" evidence="4">
    <location>
        <begin position="248"/>
        <end position="257"/>
    </location>
</feature>
<dbReference type="InterPro" id="IPR023214">
    <property type="entry name" value="HAD_sf"/>
</dbReference>
<feature type="compositionally biased region" description="Basic and acidic residues" evidence="4">
    <location>
        <begin position="515"/>
        <end position="526"/>
    </location>
</feature>
<evidence type="ECO:0000313" key="5">
    <source>
        <dbReference type="EMBL" id="CAH2000659.1"/>
    </source>
</evidence>
<dbReference type="SFLD" id="SFLDS00003">
    <property type="entry name" value="Haloacid_Dehalogenase"/>
    <property type="match status" value="1"/>
</dbReference>
<dbReference type="Pfam" id="PF00702">
    <property type="entry name" value="Hydrolase"/>
    <property type="match status" value="1"/>
</dbReference>
<dbReference type="InterPro" id="IPR023943">
    <property type="entry name" value="Enolase-ppase_E1"/>
</dbReference>
<keyword evidence="1" id="KW-0028">Amino-acid biosynthesis</keyword>
<dbReference type="GO" id="GO:0000287">
    <property type="term" value="F:magnesium ion binding"/>
    <property type="evidence" value="ECO:0007669"/>
    <property type="project" value="InterPro"/>
</dbReference>
<name>A0A9P0LPE1_ACAOB</name>
<proteinExistence type="predicted"/>
<dbReference type="SUPFAM" id="SSF56784">
    <property type="entry name" value="HAD-like"/>
    <property type="match status" value="1"/>
</dbReference>
<feature type="compositionally biased region" description="Low complexity" evidence="4">
    <location>
        <begin position="337"/>
        <end position="348"/>
    </location>
</feature>
<dbReference type="InterPro" id="IPR006439">
    <property type="entry name" value="HAD-SF_hydro_IA"/>
</dbReference>
<dbReference type="SFLD" id="SFLDG01129">
    <property type="entry name" value="C1.5:_HAD__Beta-PGM__Phosphata"/>
    <property type="match status" value="1"/>
</dbReference>